<comment type="caution">
    <text evidence="2">The sequence shown here is derived from an EMBL/GenBank/DDBJ whole genome shotgun (WGS) entry which is preliminary data.</text>
</comment>
<dbReference type="InterPro" id="IPR015943">
    <property type="entry name" value="WD40/YVTN_repeat-like_dom_sf"/>
</dbReference>
<dbReference type="PANTHER" id="PTHR30344">
    <property type="entry name" value="6-PHOSPHOGLUCONOLACTONASE-RELATED"/>
    <property type="match status" value="1"/>
</dbReference>
<keyword evidence="3" id="KW-1185">Reference proteome</keyword>
<evidence type="ECO:0000256" key="1">
    <source>
        <dbReference type="ARBA" id="ARBA00005564"/>
    </source>
</evidence>
<dbReference type="Pfam" id="PF10282">
    <property type="entry name" value="Lactonase"/>
    <property type="match status" value="1"/>
</dbReference>
<sequence length="329" mass="35387">MSLVSTTCAADGDIRTFELRSGHLTPAATIPVGKGVSALALVPESERAFASTKQPGIAHLLRDGSGWQVTGFTPTPSNMTYLHPTPDGRFLLGAQYSDGYGEVWPLTADGLGEATAHVEFRNLHCVITVGRHAYFVSLGEDLIACYELGDDGSLTPCEQPTLAAPEGSGPRHLIASEDGLHLYCVTEFSGEVLHLLRDPESGNLTLVQVATAHATDRGLKHSRFGADPVEEHLVWGADLHFCGNFLVVSERCESTLSVLPLNPDRSLADQVCIVDTEKQPRGFNVTGDLVFCVGEKSEQVSLFRLDEQGQLTLLQQVPNGKGANWVRIG</sequence>
<dbReference type="Proteomes" id="UP001596266">
    <property type="component" value="Unassembled WGS sequence"/>
</dbReference>
<gene>
    <name evidence="2" type="ORF">ACFP57_00685</name>
</gene>
<dbReference type="EMBL" id="JBHSUA010000003">
    <property type="protein sequence ID" value="MFC6395514.1"/>
    <property type="molecule type" value="Genomic_DNA"/>
</dbReference>
<dbReference type="InterPro" id="IPR011045">
    <property type="entry name" value="N2O_reductase_N"/>
</dbReference>
<comment type="similarity">
    <text evidence="1">Belongs to the cycloisomerase 2 family.</text>
</comment>
<proteinExistence type="inferred from homology"/>
<organism evidence="2 3">
    <name type="scientific">Luteococcus sanguinis</name>
    <dbReference type="NCBI Taxonomy" id="174038"/>
    <lineage>
        <taxon>Bacteria</taxon>
        <taxon>Bacillati</taxon>
        <taxon>Actinomycetota</taxon>
        <taxon>Actinomycetes</taxon>
        <taxon>Propionibacteriales</taxon>
        <taxon>Propionibacteriaceae</taxon>
        <taxon>Luteococcus</taxon>
    </lineage>
</organism>
<evidence type="ECO:0000313" key="2">
    <source>
        <dbReference type="EMBL" id="MFC6395514.1"/>
    </source>
</evidence>
<evidence type="ECO:0000313" key="3">
    <source>
        <dbReference type="Proteomes" id="UP001596266"/>
    </source>
</evidence>
<dbReference type="PANTHER" id="PTHR30344:SF1">
    <property type="entry name" value="6-PHOSPHOGLUCONOLACTONASE"/>
    <property type="match status" value="1"/>
</dbReference>
<name>A0ABW1WZ35_9ACTN</name>
<dbReference type="RefSeq" id="WP_343885466.1">
    <property type="nucleotide sequence ID" value="NZ_BAAAKI010000006.1"/>
</dbReference>
<protein>
    <submittedName>
        <fullName evidence="2">Lactonase family protein</fullName>
    </submittedName>
</protein>
<dbReference type="InterPro" id="IPR050282">
    <property type="entry name" value="Cycloisomerase_2"/>
</dbReference>
<dbReference type="InterPro" id="IPR019405">
    <property type="entry name" value="Lactonase_7-beta_prop"/>
</dbReference>
<dbReference type="Gene3D" id="2.130.10.10">
    <property type="entry name" value="YVTN repeat-like/Quinoprotein amine dehydrogenase"/>
    <property type="match status" value="1"/>
</dbReference>
<dbReference type="SUPFAM" id="SSF50974">
    <property type="entry name" value="Nitrous oxide reductase, N-terminal domain"/>
    <property type="match status" value="1"/>
</dbReference>
<accession>A0ABW1WZ35</accession>
<reference evidence="3" key="1">
    <citation type="journal article" date="2019" name="Int. J. Syst. Evol. Microbiol.">
        <title>The Global Catalogue of Microorganisms (GCM) 10K type strain sequencing project: providing services to taxonomists for standard genome sequencing and annotation.</title>
        <authorList>
            <consortium name="The Broad Institute Genomics Platform"/>
            <consortium name="The Broad Institute Genome Sequencing Center for Infectious Disease"/>
            <person name="Wu L."/>
            <person name="Ma J."/>
        </authorList>
    </citation>
    <scope>NUCLEOTIDE SEQUENCE [LARGE SCALE GENOMIC DNA]</scope>
    <source>
        <strain evidence="3">CGMCC 1.15277</strain>
    </source>
</reference>